<dbReference type="AlphaFoldDB" id="A0A382MLD7"/>
<sequence>VSRNRDFKIRGYTVGQAPNLPLIVVIVAAVVGRITEQGSVTNRIADSVFFVSLSIWSYLETFDGVNAFRRVLGIAGFVVILRLLVGQLQ</sequence>
<feature type="transmembrane region" description="Helical" evidence="1">
    <location>
        <begin position="71"/>
        <end position="88"/>
    </location>
</feature>
<name>A0A382MLD7_9ZZZZ</name>
<evidence type="ECO:0000313" key="2">
    <source>
        <dbReference type="EMBL" id="SVC49803.1"/>
    </source>
</evidence>
<dbReference type="EMBL" id="UINC01094507">
    <property type="protein sequence ID" value="SVC49803.1"/>
    <property type="molecule type" value="Genomic_DNA"/>
</dbReference>
<keyword evidence="1" id="KW-1133">Transmembrane helix</keyword>
<evidence type="ECO:0000256" key="1">
    <source>
        <dbReference type="SAM" id="Phobius"/>
    </source>
</evidence>
<protein>
    <submittedName>
        <fullName evidence="2">Uncharacterized protein</fullName>
    </submittedName>
</protein>
<accession>A0A382MLD7</accession>
<keyword evidence="1" id="KW-0812">Transmembrane</keyword>
<feature type="non-terminal residue" evidence="2">
    <location>
        <position position="1"/>
    </location>
</feature>
<reference evidence="2" key="1">
    <citation type="submission" date="2018-05" db="EMBL/GenBank/DDBJ databases">
        <authorList>
            <person name="Lanie J.A."/>
            <person name="Ng W.-L."/>
            <person name="Kazmierczak K.M."/>
            <person name="Andrzejewski T.M."/>
            <person name="Davidsen T.M."/>
            <person name="Wayne K.J."/>
            <person name="Tettelin H."/>
            <person name="Glass J.I."/>
            <person name="Rusch D."/>
            <person name="Podicherti R."/>
            <person name="Tsui H.-C.T."/>
            <person name="Winkler M.E."/>
        </authorList>
    </citation>
    <scope>NUCLEOTIDE SEQUENCE</scope>
</reference>
<organism evidence="2">
    <name type="scientific">marine metagenome</name>
    <dbReference type="NCBI Taxonomy" id="408172"/>
    <lineage>
        <taxon>unclassified sequences</taxon>
        <taxon>metagenomes</taxon>
        <taxon>ecological metagenomes</taxon>
    </lineage>
</organism>
<feature type="transmembrane region" description="Helical" evidence="1">
    <location>
        <begin position="12"/>
        <end position="34"/>
    </location>
</feature>
<proteinExistence type="predicted"/>
<keyword evidence="1" id="KW-0472">Membrane</keyword>
<gene>
    <name evidence="2" type="ORF">METZ01_LOCUS302657</name>
</gene>